<accession>A0A1Y2HHE6</accession>
<comment type="caution">
    <text evidence="1">The sequence shown here is derived from an EMBL/GenBank/DDBJ whole genome shotgun (WGS) entry which is preliminary data.</text>
</comment>
<gene>
    <name evidence="1" type="ORF">BCR44DRAFT_1206510</name>
</gene>
<proteinExistence type="predicted"/>
<dbReference type="Proteomes" id="UP000193411">
    <property type="component" value="Unassembled WGS sequence"/>
</dbReference>
<name>A0A1Y2HHE6_9FUNG</name>
<reference evidence="1 2" key="1">
    <citation type="submission" date="2016-07" db="EMBL/GenBank/DDBJ databases">
        <title>Pervasive Adenine N6-methylation of Active Genes in Fungi.</title>
        <authorList>
            <consortium name="DOE Joint Genome Institute"/>
            <person name="Mondo S.J."/>
            <person name="Dannebaum R.O."/>
            <person name="Kuo R.C."/>
            <person name="Labutti K."/>
            <person name="Haridas S."/>
            <person name="Kuo A."/>
            <person name="Salamov A."/>
            <person name="Ahrendt S.R."/>
            <person name="Lipzen A."/>
            <person name="Sullivan W."/>
            <person name="Andreopoulos W.B."/>
            <person name="Clum A."/>
            <person name="Lindquist E."/>
            <person name="Daum C."/>
            <person name="Ramamoorthy G.K."/>
            <person name="Gryganskyi A."/>
            <person name="Culley D."/>
            <person name="Magnuson J.K."/>
            <person name="James T.Y."/>
            <person name="O'Malley M.A."/>
            <person name="Stajich J.E."/>
            <person name="Spatafora J.W."/>
            <person name="Visel A."/>
            <person name="Grigoriev I.V."/>
        </authorList>
    </citation>
    <scope>NUCLEOTIDE SEQUENCE [LARGE SCALE GENOMIC DNA]</scope>
    <source>
        <strain evidence="1 2">PL171</strain>
    </source>
</reference>
<evidence type="ECO:0000313" key="2">
    <source>
        <dbReference type="Proteomes" id="UP000193411"/>
    </source>
</evidence>
<evidence type="ECO:0000313" key="1">
    <source>
        <dbReference type="EMBL" id="ORZ33311.1"/>
    </source>
</evidence>
<dbReference type="EMBL" id="MCFL01000037">
    <property type="protein sequence ID" value="ORZ33311.1"/>
    <property type="molecule type" value="Genomic_DNA"/>
</dbReference>
<organism evidence="1 2">
    <name type="scientific">Catenaria anguillulae PL171</name>
    <dbReference type="NCBI Taxonomy" id="765915"/>
    <lineage>
        <taxon>Eukaryota</taxon>
        <taxon>Fungi</taxon>
        <taxon>Fungi incertae sedis</taxon>
        <taxon>Blastocladiomycota</taxon>
        <taxon>Blastocladiomycetes</taxon>
        <taxon>Blastocladiales</taxon>
        <taxon>Catenariaceae</taxon>
        <taxon>Catenaria</taxon>
    </lineage>
</organism>
<keyword evidence="2" id="KW-1185">Reference proteome</keyword>
<protein>
    <submittedName>
        <fullName evidence="1">Uncharacterized protein</fullName>
    </submittedName>
</protein>
<dbReference type="AlphaFoldDB" id="A0A1Y2HHE6"/>
<sequence>MWASRVSRSGKSRSCGFVLEEEVRRCEDEPVSARVDERAGVFGDVIRPLAEVDAAVGEVESVPNDVNVKDVDRFILGEVRIVVNAPGMGLDAGTSTAADCEYPRRSCTRTCTSSGALATFSQHTQRVQANSRDTHARVVTGWPMHASRRDG</sequence>